<dbReference type="OrthoDB" id="2133190at2759"/>
<feature type="region of interest" description="Disordered" evidence="1">
    <location>
        <begin position="263"/>
        <end position="291"/>
    </location>
</feature>
<accession>A0A8H5R6G9</accession>
<feature type="domain" description="BHLH" evidence="2">
    <location>
        <begin position="231"/>
        <end position="311"/>
    </location>
</feature>
<evidence type="ECO:0000313" key="3">
    <source>
        <dbReference type="EMBL" id="KAF5627594.1"/>
    </source>
</evidence>
<sequence>MPKPQLKCSSPPGLPKSREELVASLQALLANDDVDLEILRSGAPWPSATEIAQLSQVSGSNEDSPAAICCSPNEPVVIDPALGGDSCYASIDLEPNWLGDLMAYTGSCDELVEQPDSLLVCSASESISTSNSSGSGNNTDYLSHFSSSAISQWDALLDSVCPQTPHNRAIVQSPQRQDQGSGVPQPSKAGLHSLGDGGPAKKTSLPAGQAGAIDRDGSPSNIASCHASPRKRQRPHYAIEKRYRAGLQERFEALRDCVASLKQTQHGQRLPGNNEDLTEGDDGASGNDRDRVGRMNKAEVLNQATVYIQQLQEENEVAIEHIKLLIGQFRVMKRAMLQALGAGLGS</sequence>
<dbReference type="SMART" id="SM00353">
    <property type="entry name" value="HLH"/>
    <property type="match status" value="1"/>
</dbReference>
<dbReference type="PANTHER" id="PTHR47336">
    <property type="entry name" value="TRANSCRIPTION FACTOR HMS1-RELATED"/>
    <property type="match status" value="1"/>
</dbReference>
<dbReference type="Pfam" id="PF00010">
    <property type="entry name" value="HLH"/>
    <property type="match status" value="1"/>
</dbReference>
<dbReference type="Gene3D" id="4.10.280.10">
    <property type="entry name" value="Helix-loop-helix DNA-binding domain"/>
    <property type="match status" value="1"/>
</dbReference>
<dbReference type="EMBL" id="JAAQRI010000208">
    <property type="protein sequence ID" value="KAF5627594.1"/>
    <property type="molecule type" value="Genomic_DNA"/>
</dbReference>
<dbReference type="RefSeq" id="XP_037203731.1">
    <property type="nucleotide sequence ID" value="XM_037356089.1"/>
</dbReference>
<comment type="caution">
    <text evidence="3">The sequence shown here is derived from an EMBL/GenBank/DDBJ whole genome shotgun (WGS) entry which is preliminary data.</text>
</comment>
<dbReference type="SUPFAM" id="SSF47459">
    <property type="entry name" value="HLH, helix-loop-helix DNA-binding domain"/>
    <property type="match status" value="1"/>
</dbReference>
<dbReference type="CDD" id="cd11395">
    <property type="entry name" value="bHLHzip_SREBP_like"/>
    <property type="match status" value="1"/>
</dbReference>
<evidence type="ECO:0000313" key="4">
    <source>
        <dbReference type="Proteomes" id="UP000530670"/>
    </source>
</evidence>
<feature type="region of interest" description="Disordered" evidence="1">
    <location>
        <begin position="171"/>
        <end position="237"/>
    </location>
</feature>
<dbReference type="GeneID" id="59308359"/>
<organism evidence="3 4">
    <name type="scientific">Fusarium tjaetaba</name>
    <dbReference type="NCBI Taxonomy" id="1567544"/>
    <lineage>
        <taxon>Eukaryota</taxon>
        <taxon>Fungi</taxon>
        <taxon>Dikarya</taxon>
        <taxon>Ascomycota</taxon>
        <taxon>Pezizomycotina</taxon>
        <taxon>Sordariomycetes</taxon>
        <taxon>Hypocreomycetidae</taxon>
        <taxon>Hypocreales</taxon>
        <taxon>Nectriaceae</taxon>
        <taxon>Fusarium</taxon>
        <taxon>Fusarium fujikuroi species complex</taxon>
    </lineage>
</organism>
<dbReference type="PANTHER" id="PTHR47336:SF2">
    <property type="entry name" value="TRANSCRIPTION FACTOR HMS1-RELATED"/>
    <property type="match status" value="1"/>
</dbReference>
<feature type="compositionally biased region" description="Polar residues" evidence="1">
    <location>
        <begin position="171"/>
        <end position="184"/>
    </location>
</feature>
<dbReference type="AlphaFoldDB" id="A0A8H5R6G9"/>
<evidence type="ECO:0000259" key="2">
    <source>
        <dbReference type="PROSITE" id="PS50888"/>
    </source>
</evidence>
<reference evidence="3 4" key="1">
    <citation type="submission" date="2020-05" db="EMBL/GenBank/DDBJ databases">
        <title>Identification and distribution of gene clusters putatively required for synthesis of sphingolipid metabolism inhibitors in phylogenetically diverse species of the filamentous fungus Fusarium.</title>
        <authorList>
            <person name="Kim H.-S."/>
            <person name="Busman M."/>
            <person name="Brown D.W."/>
            <person name="Divon H."/>
            <person name="Uhlig S."/>
            <person name="Proctor R.H."/>
        </authorList>
    </citation>
    <scope>NUCLEOTIDE SEQUENCE [LARGE SCALE GENOMIC DNA]</scope>
    <source>
        <strain evidence="3 4">NRRL 66243</strain>
    </source>
</reference>
<gene>
    <name evidence="3" type="ORF">FTJAE_9194</name>
</gene>
<name>A0A8H5R6G9_9HYPO</name>
<dbReference type="InterPro" id="IPR052099">
    <property type="entry name" value="Regulatory_TF_Diverse"/>
</dbReference>
<keyword evidence="4" id="KW-1185">Reference proteome</keyword>
<dbReference type="Proteomes" id="UP000530670">
    <property type="component" value="Unassembled WGS sequence"/>
</dbReference>
<protein>
    <recommendedName>
        <fullName evidence="2">BHLH domain-containing protein</fullName>
    </recommendedName>
</protein>
<dbReference type="PROSITE" id="PS50888">
    <property type="entry name" value="BHLH"/>
    <property type="match status" value="1"/>
</dbReference>
<proteinExistence type="predicted"/>
<dbReference type="InterPro" id="IPR036638">
    <property type="entry name" value="HLH_DNA-bd_sf"/>
</dbReference>
<dbReference type="InterPro" id="IPR011598">
    <property type="entry name" value="bHLH_dom"/>
</dbReference>
<evidence type="ECO:0000256" key="1">
    <source>
        <dbReference type="SAM" id="MobiDB-lite"/>
    </source>
</evidence>
<dbReference type="GO" id="GO:0046983">
    <property type="term" value="F:protein dimerization activity"/>
    <property type="evidence" value="ECO:0007669"/>
    <property type="project" value="InterPro"/>
</dbReference>